<dbReference type="PRINTS" id="PR00107">
    <property type="entry name" value="PHOSPHOCPHPR"/>
</dbReference>
<evidence type="ECO:0000313" key="3">
    <source>
        <dbReference type="Proteomes" id="UP000606720"/>
    </source>
</evidence>
<feature type="domain" description="HPr" evidence="1">
    <location>
        <begin position="1"/>
        <end position="84"/>
    </location>
</feature>
<comment type="caution">
    <text evidence="2">The sequence shown here is derived from an EMBL/GenBank/DDBJ whole genome shotgun (WGS) entry which is preliminary data.</text>
</comment>
<dbReference type="SUPFAM" id="SSF55594">
    <property type="entry name" value="HPr-like"/>
    <property type="match status" value="1"/>
</dbReference>
<dbReference type="NCBIfam" id="TIGR01003">
    <property type="entry name" value="PTS_HPr_family"/>
    <property type="match status" value="1"/>
</dbReference>
<dbReference type="InterPro" id="IPR050399">
    <property type="entry name" value="HPr"/>
</dbReference>
<proteinExistence type="predicted"/>
<dbReference type="RefSeq" id="WP_178050874.1">
    <property type="nucleotide sequence ID" value="NZ_JACOPH010000001.1"/>
</dbReference>
<keyword evidence="3" id="KW-1185">Reference proteome</keyword>
<dbReference type="InterPro" id="IPR000032">
    <property type="entry name" value="HPr-like"/>
</dbReference>
<reference evidence="2" key="1">
    <citation type="submission" date="2020-08" db="EMBL/GenBank/DDBJ databases">
        <title>Genome public.</title>
        <authorList>
            <person name="Liu C."/>
            <person name="Sun Q."/>
        </authorList>
    </citation>
    <scope>NUCLEOTIDE SEQUENCE</scope>
    <source>
        <strain evidence="2">BX1005</strain>
    </source>
</reference>
<dbReference type="InterPro" id="IPR035895">
    <property type="entry name" value="HPr-like_sf"/>
</dbReference>
<dbReference type="Proteomes" id="UP000606720">
    <property type="component" value="Unassembled WGS sequence"/>
</dbReference>
<dbReference type="Pfam" id="PF00381">
    <property type="entry name" value="PTS-HPr"/>
    <property type="match status" value="1"/>
</dbReference>
<evidence type="ECO:0000313" key="2">
    <source>
        <dbReference type="EMBL" id="MBC5712859.1"/>
    </source>
</evidence>
<dbReference type="EMBL" id="JACOPH010000001">
    <property type="protein sequence ID" value="MBC5712859.1"/>
    <property type="molecule type" value="Genomic_DNA"/>
</dbReference>
<accession>A0A923LL55</accession>
<gene>
    <name evidence="2" type="ORF">H8S17_01310</name>
</gene>
<dbReference type="PANTHER" id="PTHR33705:SF5">
    <property type="entry name" value="HPR-LIKE PROTEIN CRH"/>
    <property type="match status" value="1"/>
</dbReference>
<dbReference type="Gene3D" id="3.30.1340.10">
    <property type="entry name" value="HPr-like"/>
    <property type="match status" value="1"/>
</dbReference>
<dbReference type="CDD" id="cd00367">
    <property type="entry name" value="PTS-HPr_like"/>
    <property type="match status" value="1"/>
</dbReference>
<dbReference type="PANTHER" id="PTHR33705">
    <property type="entry name" value="PHOSPHOCARRIER PROTEIN HPR"/>
    <property type="match status" value="1"/>
</dbReference>
<name>A0A923LL55_9FIRM</name>
<organism evidence="2 3">
    <name type="scientific">Roseburia zhanii</name>
    <dbReference type="NCBI Taxonomy" id="2763064"/>
    <lineage>
        <taxon>Bacteria</taxon>
        <taxon>Bacillati</taxon>
        <taxon>Bacillota</taxon>
        <taxon>Clostridia</taxon>
        <taxon>Lachnospirales</taxon>
        <taxon>Lachnospiraceae</taxon>
        <taxon>Roseburia</taxon>
    </lineage>
</organism>
<dbReference type="PROSITE" id="PS51350">
    <property type="entry name" value="PTS_HPR_DOM"/>
    <property type="match status" value="1"/>
</dbReference>
<sequence>MSKKEIIVSNVSKKHDNPIAELVQVACQFDSNITLESENRRINAKSIMGIMAFNPSKGMTVNIITEGSDEEEALLAMEQFLVCE</sequence>
<evidence type="ECO:0000259" key="1">
    <source>
        <dbReference type="PROSITE" id="PS51350"/>
    </source>
</evidence>
<protein>
    <submittedName>
        <fullName evidence="2">HPr family phosphocarrier protein</fullName>
    </submittedName>
</protein>
<dbReference type="AlphaFoldDB" id="A0A923LL55"/>